<dbReference type="Pfam" id="PF05235">
    <property type="entry name" value="CHAD"/>
    <property type="match status" value="1"/>
</dbReference>
<protein>
    <submittedName>
        <fullName evidence="3">CHAD domain-containing protein</fullName>
    </submittedName>
</protein>
<dbReference type="InterPro" id="IPR007899">
    <property type="entry name" value="CHAD_dom"/>
</dbReference>
<accession>A0A8B6UYR5</accession>
<dbReference type="Proteomes" id="UP000663914">
    <property type="component" value="Chromosome"/>
</dbReference>
<dbReference type="AlphaFoldDB" id="A0A8B6UYR5"/>
<feature type="domain" description="CHAD" evidence="2">
    <location>
        <begin position="50"/>
        <end position="93"/>
    </location>
</feature>
<reference evidence="3" key="1">
    <citation type="book" date="2019" name="MICROBIAL BIOTECHNOLOGY" publisher="Unknown Publisher">
        <title>Optimization of recombineering for directed mutagenesis of bacteria Pseudomonas corrugata 3'.</title>
        <authorList>
            <person name="Buinitskaja S.V."/>
            <person name="Pilipenok N."/>
            <person name="Valentovich L.N."/>
        </authorList>
    </citation>
    <scope>NUCLEOTIDE SEQUENCE</scope>
    <source>
        <strain evidence="3">3prime</strain>
    </source>
</reference>
<dbReference type="EMBL" id="CP072011">
    <property type="protein sequence ID" value="QTH17042.1"/>
    <property type="molecule type" value="Genomic_DNA"/>
</dbReference>
<feature type="region of interest" description="Disordered" evidence="1">
    <location>
        <begin position="1"/>
        <end position="29"/>
    </location>
</feature>
<organism evidence="3 4">
    <name type="scientific">Pseudomonas corrugata</name>
    <dbReference type="NCBI Taxonomy" id="47879"/>
    <lineage>
        <taxon>Bacteria</taxon>
        <taxon>Pseudomonadati</taxon>
        <taxon>Pseudomonadota</taxon>
        <taxon>Gammaproteobacteria</taxon>
        <taxon>Pseudomonadales</taxon>
        <taxon>Pseudomonadaceae</taxon>
        <taxon>Pseudomonas</taxon>
    </lineage>
</organism>
<dbReference type="OrthoDB" id="8587394at2"/>
<evidence type="ECO:0000313" key="4">
    <source>
        <dbReference type="Proteomes" id="UP000663914"/>
    </source>
</evidence>
<name>A0A8B6UYR5_9PSED</name>
<evidence type="ECO:0000256" key="1">
    <source>
        <dbReference type="SAM" id="MobiDB-lite"/>
    </source>
</evidence>
<reference evidence="3" key="2">
    <citation type="submission" date="2021-03" db="EMBL/GenBank/DDBJ databases">
        <authorList>
            <person name="Valentovich L.N."/>
            <person name="Akhremchuk A.E."/>
            <person name="Miamin V.E."/>
        </authorList>
    </citation>
    <scope>NUCLEOTIDE SEQUENCE</scope>
    <source>
        <strain evidence="3">3prime</strain>
    </source>
</reference>
<gene>
    <name evidence="3" type="ORF">C4C32_14675</name>
</gene>
<dbReference type="Gene3D" id="1.40.20.10">
    <property type="entry name" value="CHAD domain"/>
    <property type="match status" value="1"/>
</dbReference>
<dbReference type="InterPro" id="IPR038186">
    <property type="entry name" value="CHAD_dom_sf"/>
</dbReference>
<dbReference type="RefSeq" id="WP_122319460.1">
    <property type="nucleotide sequence ID" value="NZ_LT629798.1"/>
</dbReference>
<proteinExistence type="predicted"/>
<evidence type="ECO:0000259" key="2">
    <source>
        <dbReference type="Pfam" id="PF05235"/>
    </source>
</evidence>
<evidence type="ECO:0000313" key="3">
    <source>
        <dbReference type="EMBL" id="QTH17042.1"/>
    </source>
</evidence>
<sequence length="110" mass="11870">MNRATAHRRDPSGSSDLHQGQGSGIGDADVIHPIASGLRHAPPGRNAAIAIALHVRRYQACARLEARTNPETLHDLRIAVRRLRSLVRPFRTMPEVVTLNIASSPGENGA</sequence>